<dbReference type="SUPFAM" id="SSF48403">
    <property type="entry name" value="Ankyrin repeat"/>
    <property type="match status" value="1"/>
</dbReference>
<protein>
    <submittedName>
        <fullName evidence="2">Uncharacterized protein</fullName>
    </submittedName>
</protein>
<feature type="transmembrane region" description="Helical" evidence="1">
    <location>
        <begin position="528"/>
        <end position="550"/>
    </location>
</feature>
<keyword evidence="3" id="KW-1185">Reference proteome</keyword>
<dbReference type="GO" id="GO:0003677">
    <property type="term" value="F:DNA binding"/>
    <property type="evidence" value="ECO:0007669"/>
    <property type="project" value="InterPro"/>
</dbReference>
<sequence length="564" mass="63466">MTLPPLARAVLEPTTVTQIVVLTQIKGEPQSRTDRIVFKLFDKNPNHFPLALRSQILDWLSHSPTEIESYIRPGCIILTIYLRLTESKWEELSNDLGSSLSRLLDVSDNNFWKTGWIYSRVQHRVAFIYNGQIVLDTSLTLEGHNRCRISSVTPIAVSVSDATQFVVKGFNLFQNTTRLLCALEGSYLLQKDTNELVDSDDMKEHVEFESLRFDCPVPELTGRGFVEVEDDGLSNGFFPFVVANQEMCSEIRMLESVIEVVDSIDDVHLTSAKVKARSQALDFIHEIGWLLHRSHLRFGLGEAGSNSDVFSFSRFRWIIEFSVDHDWCAVVKNLLDILFDGTVGLGEHTSVELALSDLGLLHRAVRRNCRKMVDLLLHYVPDENLDISGSKSRHLVNRSSGTFLFRPDVDGPAGLTPLHVAASRDCSENVLDALTDDPGLVGILGWKNACDSTGSTPEDYARQRGNYSYIHLVHRKISKKSNTSHIILDIPSAFQIEKCESRPVLIQRSCKLCNHQLASGSLRRAPAFYRPAMLSMLAIAAVCVCVGLLFKSTFRWELLNYGYY</sequence>
<dbReference type="PANTHER" id="PTHR31251:SF86">
    <property type="entry name" value="SQUAMOSA PROMOTER-BINDING-LIKE PROTEIN 1"/>
    <property type="match status" value="1"/>
</dbReference>
<evidence type="ECO:0000256" key="1">
    <source>
        <dbReference type="SAM" id="Phobius"/>
    </source>
</evidence>
<dbReference type="Proteomes" id="UP000541444">
    <property type="component" value="Unassembled WGS sequence"/>
</dbReference>
<proteinExistence type="predicted"/>
<dbReference type="EMBL" id="JACGCM010000440">
    <property type="protein sequence ID" value="KAF6172187.1"/>
    <property type="molecule type" value="Genomic_DNA"/>
</dbReference>
<organism evidence="2 3">
    <name type="scientific">Kingdonia uniflora</name>
    <dbReference type="NCBI Taxonomy" id="39325"/>
    <lineage>
        <taxon>Eukaryota</taxon>
        <taxon>Viridiplantae</taxon>
        <taxon>Streptophyta</taxon>
        <taxon>Embryophyta</taxon>
        <taxon>Tracheophyta</taxon>
        <taxon>Spermatophyta</taxon>
        <taxon>Magnoliopsida</taxon>
        <taxon>Ranunculales</taxon>
        <taxon>Circaeasteraceae</taxon>
        <taxon>Kingdonia</taxon>
    </lineage>
</organism>
<gene>
    <name evidence="2" type="ORF">GIB67_024809</name>
</gene>
<comment type="caution">
    <text evidence="2">The sequence shown here is derived from an EMBL/GenBank/DDBJ whole genome shotgun (WGS) entry which is preliminary data.</text>
</comment>
<dbReference type="Pfam" id="PF26102">
    <property type="entry name" value="Ig_SPL7"/>
    <property type="match status" value="1"/>
</dbReference>
<keyword evidence="1" id="KW-0812">Transmembrane</keyword>
<keyword evidence="1" id="KW-0472">Membrane</keyword>
<dbReference type="PANTHER" id="PTHR31251">
    <property type="entry name" value="SQUAMOSA PROMOTER-BINDING-LIKE PROTEIN 4"/>
    <property type="match status" value="1"/>
</dbReference>
<name>A0A7J7NYE6_9MAGN</name>
<evidence type="ECO:0000313" key="3">
    <source>
        <dbReference type="Proteomes" id="UP000541444"/>
    </source>
</evidence>
<dbReference type="OrthoDB" id="514967at2759"/>
<evidence type="ECO:0000313" key="2">
    <source>
        <dbReference type="EMBL" id="KAF6172187.1"/>
    </source>
</evidence>
<dbReference type="InterPro" id="IPR036770">
    <property type="entry name" value="Ankyrin_rpt-contain_sf"/>
</dbReference>
<reference evidence="2 3" key="1">
    <citation type="journal article" date="2020" name="IScience">
        <title>Genome Sequencing of the Endangered Kingdonia uniflora (Circaeasteraceae, Ranunculales) Reveals Potential Mechanisms of Evolutionary Specialization.</title>
        <authorList>
            <person name="Sun Y."/>
            <person name="Deng T."/>
            <person name="Zhang A."/>
            <person name="Moore M.J."/>
            <person name="Landis J.B."/>
            <person name="Lin N."/>
            <person name="Zhang H."/>
            <person name="Zhang X."/>
            <person name="Huang J."/>
            <person name="Zhang X."/>
            <person name="Sun H."/>
            <person name="Wang H."/>
        </authorList>
    </citation>
    <scope>NUCLEOTIDE SEQUENCE [LARGE SCALE GENOMIC DNA]</scope>
    <source>
        <strain evidence="2">TB1705</strain>
        <tissue evidence="2">Leaf</tissue>
    </source>
</reference>
<dbReference type="AlphaFoldDB" id="A0A7J7NYE6"/>
<accession>A0A7J7NYE6</accession>
<dbReference type="Gene3D" id="1.25.40.20">
    <property type="entry name" value="Ankyrin repeat-containing domain"/>
    <property type="match status" value="1"/>
</dbReference>
<keyword evidence="1" id="KW-1133">Transmembrane helix</keyword>
<dbReference type="InterPro" id="IPR044817">
    <property type="entry name" value="SBP-like"/>
</dbReference>